<dbReference type="Gene3D" id="3.30.1330.60">
    <property type="entry name" value="OmpA-like domain"/>
    <property type="match status" value="1"/>
</dbReference>
<dbReference type="Pfam" id="PF12849">
    <property type="entry name" value="PBP_like_2"/>
    <property type="match status" value="1"/>
</dbReference>
<gene>
    <name evidence="5" type="ORF">C8D95_104139</name>
</gene>
<comment type="caution">
    <text evidence="5">The sequence shown here is derived from an EMBL/GenBank/DDBJ whole genome shotgun (WGS) entry which is preliminary data.</text>
</comment>
<dbReference type="SUPFAM" id="SSF53850">
    <property type="entry name" value="Periplasmic binding protein-like II"/>
    <property type="match status" value="1"/>
</dbReference>
<dbReference type="GO" id="GO:0016020">
    <property type="term" value="C:membrane"/>
    <property type="evidence" value="ECO:0007669"/>
    <property type="project" value="UniProtKB-UniRule"/>
</dbReference>
<protein>
    <submittedName>
        <fullName evidence="5">Phosphate ABC transporter substrate-binding protein (PhoT family)</fullName>
    </submittedName>
</protein>
<evidence type="ECO:0000259" key="4">
    <source>
        <dbReference type="PROSITE" id="PS51123"/>
    </source>
</evidence>
<dbReference type="PANTHER" id="PTHR30570">
    <property type="entry name" value="PERIPLASMIC PHOSPHATE BINDING COMPONENT OF PHOSPHATE ABC TRANSPORTER"/>
    <property type="match status" value="1"/>
</dbReference>
<dbReference type="Gene3D" id="3.40.190.10">
    <property type="entry name" value="Periplasmic binding protein-like II"/>
    <property type="match status" value="2"/>
</dbReference>
<proteinExistence type="predicted"/>
<organism evidence="5 6">
    <name type="scientific">Silicimonas algicola</name>
    <dbReference type="NCBI Taxonomy" id="1826607"/>
    <lineage>
        <taxon>Bacteria</taxon>
        <taxon>Pseudomonadati</taxon>
        <taxon>Pseudomonadota</taxon>
        <taxon>Alphaproteobacteria</taxon>
        <taxon>Rhodobacterales</taxon>
        <taxon>Paracoccaceae</taxon>
    </lineage>
</organism>
<dbReference type="OrthoDB" id="9790048at2"/>
<accession>A0A316GNG6</accession>
<dbReference type="InterPro" id="IPR050811">
    <property type="entry name" value="Phosphate_ABC_transporter"/>
</dbReference>
<dbReference type="Proteomes" id="UP000245390">
    <property type="component" value="Unassembled WGS sequence"/>
</dbReference>
<dbReference type="Pfam" id="PF00691">
    <property type="entry name" value="OmpA"/>
    <property type="match status" value="1"/>
</dbReference>
<dbReference type="RefSeq" id="WP_109759159.1">
    <property type="nucleotide sequence ID" value="NZ_CP034588.1"/>
</dbReference>
<keyword evidence="2" id="KW-0472">Membrane</keyword>
<evidence type="ECO:0000256" key="1">
    <source>
        <dbReference type="ARBA" id="ARBA00022729"/>
    </source>
</evidence>
<keyword evidence="6" id="KW-1185">Reference proteome</keyword>
<evidence type="ECO:0000256" key="2">
    <source>
        <dbReference type="PROSITE-ProRule" id="PRU00473"/>
    </source>
</evidence>
<dbReference type="InterPro" id="IPR024370">
    <property type="entry name" value="PBP_domain"/>
</dbReference>
<feature type="signal peptide" evidence="3">
    <location>
        <begin position="1"/>
        <end position="20"/>
    </location>
</feature>
<dbReference type="InterPro" id="IPR006665">
    <property type="entry name" value="OmpA-like"/>
</dbReference>
<dbReference type="PROSITE" id="PS51123">
    <property type="entry name" value="OMPA_2"/>
    <property type="match status" value="1"/>
</dbReference>
<evidence type="ECO:0000256" key="3">
    <source>
        <dbReference type="SAM" id="SignalP"/>
    </source>
</evidence>
<feature type="chain" id="PRO_5016392965" evidence="3">
    <location>
        <begin position="21"/>
        <end position="491"/>
    </location>
</feature>
<dbReference type="KEGG" id="salo:EF888_20995"/>
<dbReference type="AlphaFoldDB" id="A0A316GNG6"/>
<feature type="domain" description="OmpA-like" evidence="4">
    <location>
        <begin position="372"/>
        <end position="491"/>
    </location>
</feature>
<dbReference type="PANTHER" id="PTHR30570:SF1">
    <property type="entry name" value="PHOSPHATE-BINDING PROTEIN PSTS"/>
    <property type="match status" value="1"/>
</dbReference>
<dbReference type="CDD" id="cd07185">
    <property type="entry name" value="OmpA_C-like"/>
    <property type="match status" value="1"/>
</dbReference>
<dbReference type="InterPro" id="IPR036737">
    <property type="entry name" value="OmpA-like_sf"/>
</dbReference>
<sequence length="491" mass="51559">MILRCLILMAGLGLASPVSAGSVVLTTLDGSLSMEGELLSFDGEFFRIDTGFGAVTLDSGDVTCAGVDCPDLSGLVARARVAGTSSAVHRLMPRLMQAFADRQGLRLSSRNGDDSGHIWELTEITSDRLVAVVDAAVDGDSLARLAAREVDVSLGPRAGQDAVRQDVIALDAFVPVVAPDNARAMVSATQLSELLSGRLASWADLGGPDIPVVLHLPQDADRLPSLLNPGAPFASAQLHADGTALSSVVAADPQALGIASFSTMGSAVPLVIGGACGLAVPATRATIKAEDYPLTQPLFLQRLGARQPKVLRDFIAFARSEDAQRVVRAAGFVDQSIERIGFDRQGDRVANAVLSAGEEPAAMAAVRDMVGILLSMDRLTLTFRFLEGSSQLDPQSASSVRRLGEAIAAGAFDGEAIVFAGFSDGTGAQDDNLRLSQKRAEVVRSAVEATLNGEPARLETIAFGEAMPMACNDTAWGRRVNARVEVWVRQR</sequence>
<evidence type="ECO:0000313" key="6">
    <source>
        <dbReference type="Proteomes" id="UP000245390"/>
    </source>
</evidence>
<name>A0A316GNG6_9RHOB</name>
<reference evidence="5 6" key="1">
    <citation type="submission" date="2018-05" db="EMBL/GenBank/DDBJ databases">
        <title>Genomic Encyclopedia of Type Strains, Phase IV (KMG-IV): sequencing the most valuable type-strain genomes for metagenomic binning, comparative biology and taxonomic classification.</title>
        <authorList>
            <person name="Goeker M."/>
        </authorList>
    </citation>
    <scope>NUCLEOTIDE SEQUENCE [LARGE SCALE GENOMIC DNA]</scope>
    <source>
        <strain evidence="5 6">DSM 103371</strain>
    </source>
</reference>
<dbReference type="SUPFAM" id="SSF103088">
    <property type="entry name" value="OmpA-like"/>
    <property type="match status" value="1"/>
</dbReference>
<keyword evidence="1 3" id="KW-0732">Signal</keyword>
<evidence type="ECO:0000313" key="5">
    <source>
        <dbReference type="EMBL" id="PWK56467.1"/>
    </source>
</evidence>
<dbReference type="EMBL" id="QGGV01000004">
    <property type="protein sequence ID" value="PWK56467.1"/>
    <property type="molecule type" value="Genomic_DNA"/>
</dbReference>